<evidence type="ECO:0000313" key="1">
    <source>
        <dbReference type="EMBL" id="VDK63546.1"/>
    </source>
</evidence>
<dbReference type="InterPro" id="IPR016187">
    <property type="entry name" value="CTDL_fold"/>
</dbReference>
<organism evidence="1 2">
    <name type="scientific">Cylicostephanus goldi</name>
    <name type="common">Nematode worm</name>
    <dbReference type="NCBI Taxonomy" id="71465"/>
    <lineage>
        <taxon>Eukaryota</taxon>
        <taxon>Metazoa</taxon>
        <taxon>Ecdysozoa</taxon>
        <taxon>Nematoda</taxon>
        <taxon>Chromadorea</taxon>
        <taxon>Rhabditida</taxon>
        <taxon>Rhabditina</taxon>
        <taxon>Rhabditomorpha</taxon>
        <taxon>Strongyloidea</taxon>
        <taxon>Strongylidae</taxon>
        <taxon>Cylicostephanus</taxon>
    </lineage>
</organism>
<dbReference type="InterPro" id="IPR016186">
    <property type="entry name" value="C-type_lectin-like/link_sf"/>
</dbReference>
<name>A0A3P6RNZ4_CYLGO</name>
<dbReference type="SUPFAM" id="SSF56436">
    <property type="entry name" value="C-type lectin-like"/>
    <property type="match status" value="1"/>
</dbReference>
<sequence>MFKNGGRLASIHNAFTNALILNLADYGGVSTLWIGLVCPDANAKNCVWDDGQIGADQFNAFYPGYPCGNCDNHWLYMLNSRANGEPGKWP</sequence>
<dbReference type="AlphaFoldDB" id="A0A3P6RNZ4"/>
<gene>
    <name evidence="1" type="ORF">CGOC_LOCUS5717</name>
</gene>
<protein>
    <recommendedName>
        <fullName evidence="3">C-type lectin domain-containing protein</fullName>
    </recommendedName>
</protein>
<proteinExistence type="predicted"/>
<accession>A0A3P6RNZ4</accession>
<keyword evidence="2" id="KW-1185">Reference proteome</keyword>
<dbReference type="EMBL" id="UYRV01017683">
    <property type="protein sequence ID" value="VDK63546.1"/>
    <property type="molecule type" value="Genomic_DNA"/>
</dbReference>
<reference evidence="1 2" key="1">
    <citation type="submission" date="2018-11" db="EMBL/GenBank/DDBJ databases">
        <authorList>
            <consortium name="Pathogen Informatics"/>
        </authorList>
    </citation>
    <scope>NUCLEOTIDE SEQUENCE [LARGE SCALE GENOMIC DNA]</scope>
</reference>
<dbReference type="Gene3D" id="3.10.100.10">
    <property type="entry name" value="Mannose-Binding Protein A, subunit A"/>
    <property type="match status" value="1"/>
</dbReference>
<dbReference type="Proteomes" id="UP000271889">
    <property type="component" value="Unassembled WGS sequence"/>
</dbReference>
<dbReference type="CDD" id="cd00037">
    <property type="entry name" value="CLECT"/>
    <property type="match status" value="1"/>
</dbReference>
<evidence type="ECO:0000313" key="2">
    <source>
        <dbReference type="Proteomes" id="UP000271889"/>
    </source>
</evidence>
<evidence type="ECO:0008006" key="3">
    <source>
        <dbReference type="Google" id="ProtNLM"/>
    </source>
</evidence>